<keyword evidence="19" id="KW-1185">Reference proteome</keyword>
<dbReference type="Gene3D" id="2.70.150.10">
    <property type="entry name" value="Calcium-transporting ATPase, cytoplasmic transduction domain A"/>
    <property type="match status" value="1"/>
</dbReference>
<keyword evidence="7 15" id="KW-0106">Calcium</keyword>
<dbReference type="PANTHER" id="PTHR24093">
    <property type="entry name" value="CATION TRANSPORTING ATPASE"/>
    <property type="match status" value="1"/>
</dbReference>
<dbReference type="InterPro" id="IPR004014">
    <property type="entry name" value="ATPase_P-typ_cation-transptr_N"/>
</dbReference>
<dbReference type="EC" id="7.2.2.10" evidence="15"/>
<feature type="transmembrane region" description="Helical" evidence="15">
    <location>
        <begin position="283"/>
        <end position="300"/>
    </location>
</feature>
<dbReference type="Proteomes" id="UP000241769">
    <property type="component" value="Unassembled WGS sequence"/>
</dbReference>
<feature type="transmembrane region" description="Helical" evidence="15">
    <location>
        <begin position="984"/>
        <end position="1002"/>
    </location>
</feature>
<dbReference type="Pfam" id="PF13246">
    <property type="entry name" value="Cation_ATPase"/>
    <property type="match status" value="1"/>
</dbReference>
<dbReference type="GO" id="GO:0005388">
    <property type="term" value="F:P-type calcium transporter activity"/>
    <property type="evidence" value="ECO:0007669"/>
    <property type="project" value="UniProtKB-EC"/>
</dbReference>
<feature type="region of interest" description="Disordered" evidence="16">
    <location>
        <begin position="234"/>
        <end position="253"/>
    </location>
</feature>
<dbReference type="SFLD" id="SFLDS00003">
    <property type="entry name" value="Haloacid_Dehalogenase"/>
    <property type="match status" value="1"/>
</dbReference>
<feature type="transmembrane region" description="Helical" evidence="15">
    <location>
        <begin position="459"/>
        <end position="477"/>
    </location>
</feature>
<dbReference type="EMBL" id="MDYQ01000067">
    <property type="protein sequence ID" value="PRP84217.1"/>
    <property type="molecule type" value="Genomic_DNA"/>
</dbReference>
<evidence type="ECO:0000256" key="2">
    <source>
        <dbReference type="ARBA" id="ARBA00022448"/>
    </source>
</evidence>
<keyword evidence="13 15" id="KW-0472">Membrane</keyword>
<dbReference type="InterPro" id="IPR023299">
    <property type="entry name" value="ATPase_P-typ_cyto_dom_N"/>
</dbReference>
<feature type="transmembrane region" description="Helical" evidence="15">
    <location>
        <begin position="1064"/>
        <end position="1084"/>
    </location>
</feature>
<dbReference type="InterPro" id="IPR001757">
    <property type="entry name" value="P_typ_ATPase"/>
</dbReference>
<dbReference type="GO" id="GO:0012505">
    <property type="term" value="C:endomembrane system"/>
    <property type="evidence" value="ECO:0007669"/>
    <property type="project" value="UniProtKB-SubCell"/>
</dbReference>
<dbReference type="STRING" id="1890364.A0A2P6NJT8"/>
<dbReference type="InterPro" id="IPR023214">
    <property type="entry name" value="HAD_sf"/>
</dbReference>
<organism evidence="18 19">
    <name type="scientific">Planoprotostelium fungivorum</name>
    <dbReference type="NCBI Taxonomy" id="1890364"/>
    <lineage>
        <taxon>Eukaryota</taxon>
        <taxon>Amoebozoa</taxon>
        <taxon>Evosea</taxon>
        <taxon>Variosea</taxon>
        <taxon>Cavosteliida</taxon>
        <taxon>Cavosteliaceae</taxon>
        <taxon>Planoprotostelium</taxon>
    </lineage>
</organism>
<dbReference type="Pfam" id="PF00690">
    <property type="entry name" value="Cation_ATPase_N"/>
    <property type="match status" value="1"/>
</dbReference>
<keyword evidence="11 15" id="KW-1133">Transmembrane helix</keyword>
<dbReference type="SUPFAM" id="SSF81653">
    <property type="entry name" value="Calcium ATPase, transduction domain A"/>
    <property type="match status" value="1"/>
</dbReference>
<evidence type="ECO:0000256" key="11">
    <source>
        <dbReference type="ARBA" id="ARBA00022989"/>
    </source>
</evidence>
<dbReference type="InterPro" id="IPR044492">
    <property type="entry name" value="P_typ_ATPase_HD_dom"/>
</dbReference>
<dbReference type="FunCoup" id="A0A2P6NJT8">
    <property type="interactions" value="65"/>
</dbReference>
<dbReference type="GO" id="GO:0005886">
    <property type="term" value="C:plasma membrane"/>
    <property type="evidence" value="ECO:0007669"/>
    <property type="project" value="TreeGrafter"/>
</dbReference>
<dbReference type="NCBIfam" id="TIGR01494">
    <property type="entry name" value="ATPase_P-type"/>
    <property type="match status" value="2"/>
</dbReference>
<keyword evidence="5" id="KW-0479">Metal-binding</keyword>
<feature type="compositionally biased region" description="Polar residues" evidence="16">
    <location>
        <begin position="237"/>
        <end position="253"/>
    </location>
</feature>
<dbReference type="SUPFAM" id="SSF81660">
    <property type="entry name" value="Metal cation-transporting ATPase, ATP-binding domain N"/>
    <property type="match status" value="1"/>
</dbReference>
<dbReference type="InterPro" id="IPR006408">
    <property type="entry name" value="P-type_ATPase_IIB"/>
</dbReference>
<evidence type="ECO:0000256" key="6">
    <source>
        <dbReference type="ARBA" id="ARBA00022741"/>
    </source>
</evidence>
<dbReference type="SFLD" id="SFLDF00027">
    <property type="entry name" value="p-type_atpase"/>
    <property type="match status" value="1"/>
</dbReference>
<dbReference type="PANTHER" id="PTHR24093:SF369">
    <property type="entry name" value="CALCIUM-TRANSPORTING ATPASE"/>
    <property type="match status" value="1"/>
</dbReference>
<evidence type="ECO:0000256" key="3">
    <source>
        <dbReference type="ARBA" id="ARBA00022568"/>
    </source>
</evidence>
<keyword evidence="6 15" id="KW-0547">Nucleotide-binding</keyword>
<evidence type="ECO:0000259" key="17">
    <source>
        <dbReference type="SMART" id="SM00831"/>
    </source>
</evidence>
<protein>
    <recommendedName>
        <fullName evidence="15">Calcium-transporting ATPase</fullName>
        <ecNumber evidence="15">7.2.2.10</ecNumber>
    </recommendedName>
</protein>
<dbReference type="Gene3D" id="3.40.1110.10">
    <property type="entry name" value="Calcium-transporting ATPase, cytoplasmic domain N"/>
    <property type="match status" value="1"/>
</dbReference>
<dbReference type="OrthoDB" id="3352408at2759"/>
<dbReference type="InterPro" id="IPR059000">
    <property type="entry name" value="ATPase_P-type_domA"/>
</dbReference>
<evidence type="ECO:0000256" key="14">
    <source>
        <dbReference type="ARBA" id="ARBA00048694"/>
    </source>
</evidence>
<evidence type="ECO:0000256" key="16">
    <source>
        <dbReference type="SAM" id="MobiDB-lite"/>
    </source>
</evidence>
<dbReference type="GO" id="GO:0046872">
    <property type="term" value="F:metal ion binding"/>
    <property type="evidence" value="ECO:0007669"/>
    <property type="project" value="UniProtKB-KW"/>
</dbReference>
<comment type="caution">
    <text evidence="18">The sequence shown here is derived from an EMBL/GenBank/DDBJ whole genome shotgun (WGS) entry which is preliminary data.</text>
</comment>
<keyword evidence="8 15" id="KW-0067">ATP-binding</keyword>
<evidence type="ECO:0000256" key="5">
    <source>
        <dbReference type="ARBA" id="ARBA00022723"/>
    </source>
</evidence>
<dbReference type="InterPro" id="IPR036412">
    <property type="entry name" value="HAD-like_sf"/>
</dbReference>
<evidence type="ECO:0000313" key="19">
    <source>
        <dbReference type="Proteomes" id="UP000241769"/>
    </source>
</evidence>
<evidence type="ECO:0000256" key="8">
    <source>
        <dbReference type="ARBA" id="ARBA00022840"/>
    </source>
</evidence>
<dbReference type="InterPro" id="IPR006068">
    <property type="entry name" value="ATPase_P-typ_cation-transptr_C"/>
</dbReference>
<dbReference type="Pfam" id="PF00689">
    <property type="entry name" value="Cation_ATPase_C"/>
    <property type="match status" value="1"/>
</dbReference>
<dbReference type="GO" id="GO:0005524">
    <property type="term" value="F:ATP binding"/>
    <property type="evidence" value="ECO:0007669"/>
    <property type="project" value="UniProtKB-KW"/>
</dbReference>
<dbReference type="CDD" id="cd02081">
    <property type="entry name" value="P-type_ATPase_Ca_PMCA-like"/>
    <property type="match status" value="1"/>
</dbReference>
<dbReference type="Gene3D" id="3.40.50.1000">
    <property type="entry name" value="HAD superfamily/HAD-like"/>
    <property type="match status" value="1"/>
</dbReference>
<reference evidence="18 19" key="1">
    <citation type="journal article" date="2018" name="Genome Biol. Evol.">
        <title>Multiple Roots of Fruiting Body Formation in Amoebozoa.</title>
        <authorList>
            <person name="Hillmann F."/>
            <person name="Forbes G."/>
            <person name="Novohradska S."/>
            <person name="Ferling I."/>
            <person name="Riege K."/>
            <person name="Groth M."/>
            <person name="Westermann M."/>
            <person name="Marz M."/>
            <person name="Spaller T."/>
            <person name="Winckler T."/>
            <person name="Schaap P."/>
            <person name="Glockner G."/>
        </authorList>
    </citation>
    <scope>NUCLEOTIDE SEQUENCE [LARGE SCALE GENOMIC DNA]</scope>
    <source>
        <strain evidence="18 19">Jena</strain>
    </source>
</reference>
<feature type="transmembrane region" description="Helical" evidence="15">
    <location>
        <begin position="497"/>
        <end position="525"/>
    </location>
</feature>
<dbReference type="FunFam" id="3.40.50.1000:FF:000018">
    <property type="entry name" value="Calcium-transporting ATPase"/>
    <property type="match status" value="1"/>
</dbReference>
<keyword evidence="12 15" id="KW-0406">Ion transport</keyword>
<dbReference type="Pfam" id="PF08282">
    <property type="entry name" value="Hydrolase_3"/>
    <property type="match status" value="1"/>
</dbReference>
<keyword evidence="10" id="KW-1278">Translocase</keyword>
<dbReference type="Pfam" id="PF00122">
    <property type="entry name" value="E1-E2_ATPase"/>
    <property type="match status" value="1"/>
</dbReference>
<evidence type="ECO:0000256" key="15">
    <source>
        <dbReference type="RuleBase" id="RU361146"/>
    </source>
</evidence>
<accession>A0A2P6NJT8</accession>
<feature type="transmembrane region" description="Helical" evidence="15">
    <location>
        <begin position="312"/>
        <end position="331"/>
    </location>
</feature>
<feature type="region of interest" description="Disordered" evidence="16">
    <location>
        <begin position="1124"/>
        <end position="1153"/>
    </location>
</feature>
<sequence length="1209" mass="135159">MDTNVTLRPDVSSRLPQYIALDIEAPRSDIESRASFRIDQIAPVLSWEVLTTEVIRRFRKVLWRRQTEVNAFPIGRVAGSSDTRAKQTEYRDTCFLWSLIRKTLQCWRLDIDGIWLLTTRRCDDLLTRFSVLDRNTKIARKLLTSLCILNKLPNTLAAAATSLTEAFSASKEAREKTVAVSAPRTHKSPHHTGSMSWEVGVEELKDLIRNRETGQSREDLHNRFNGIHGLAQKLKSDTSSGLPSKEASTGFSSRKEQYGTNVIPQRPATSYFEFLKDALSDRTLIILIIAAVVSLVLGLIAPPKGEDRSTSWIEGASILLAVVIISNVTAANDYKKDRQFRQLAAITEDRKIKVVRDGQNMLISIDDIVVGDLVILQTGDFIPADMSAMTGEPDAVLKSEENPWLLSGCSVTEGLGRGIVVATGMHSQWGQIKASLEKEQRTTPLQDKLEIMADNIGKGGLISACITLLALLIRWAVRTLVPPETRHFSLSWFSEWVEYVIISITIVAVAIPEGLPLAVTLSLAFSMFQMMKDNNLVRHLVACETMGGATQICSDKTGTLTQNRMTVVRLWLDGYVQEDEPNDPGRFHPVLLENLTENCCINSAAYIQKRNSDRPEFVGLKTECALLVMSDHLGKDYEQENAVQRMWPFSSSKKRMSTIIQKNNQLRLYTKGASEVILELCNRYTDRHGKVVEISPSIRAECTKTIEKWASQGLRTLTLCHLDLPSYTQVPKDGDCPFETSMILDAIIGIQDPLRPEVPASVELCKRAGITVRMLTGDNILTASYIARQCGILTDGFAMEGPEFRNLTQYEMDKIIPRLQVMARCSPEDKLTLVRRLIELGEVVAVTGDGTNDVPALKEADVGFAMGISGTEVAKDACDIIILDDNFSSIEKAVMWGRGVYDSIQKFLQFQLTVNIAAVIVSFMGAVSDGDSPLKAVQLLWVNLIMDTLAALALATERPGPELYERPPNGRFAPLITFKMWRHILIHAVYQVFVLMGLFYAVEKIEMLECNRGTGSDVDIYRFEIKRSSIIFNAFVMCQIFNEFNARFLQNELNMFAKLGRAKIFLIVQLIVIVMQFIIVQFGGEAAKTSPLDLDEWIFCIIVGAFEIPLGFLSRFVPTPKERDGKVKEVSEERQGLLGHDATAEDDEDVPEPAAPAAMHNVSRVTSIALRTKPVQNWRIAKRILTQIRVVNRFRRTNPHHISGTSTTR</sequence>
<dbReference type="PRINTS" id="PR00119">
    <property type="entry name" value="CATATPASE"/>
</dbReference>
<keyword evidence="4 15" id="KW-0812">Transmembrane</keyword>
<dbReference type="SUPFAM" id="SSF56784">
    <property type="entry name" value="HAD-like"/>
    <property type="match status" value="1"/>
</dbReference>
<evidence type="ECO:0000256" key="10">
    <source>
        <dbReference type="ARBA" id="ARBA00022967"/>
    </source>
</evidence>
<comment type="similarity">
    <text evidence="15">Belongs to the cation transport ATPase (P-type) (TC 3.A.3) family.</text>
</comment>
<keyword evidence="3 15" id="KW-0109">Calcium transport</keyword>
<proteinExistence type="inferred from homology"/>
<comment type="subcellular location">
    <subcellularLocation>
        <location evidence="1">Endomembrane system</location>
        <topology evidence="1">Multi-pass membrane protein</topology>
    </subcellularLocation>
    <subcellularLocation>
        <location evidence="15">Membrane</location>
        <topology evidence="15">Multi-pass membrane protein</topology>
    </subcellularLocation>
</comment>
<dbReference type="SMART" id="SM00831">
    <property type="entry name" value="Cation_ATPase_N"/>
    <property type="match status" value="1"/>
</dbReference>
<feature type="transmembrane region" description="Helical" evidence="15">
    <location>
        <begin position="1096"/>
        <end position="1117"/>
    </location>
</feature>
<dbReference type="SUPFAM" id="SSF81665">
    <property type="entry name" value="Calcium ATPase, transmembrane domain M"/>
    <property type="match status" value="1"/>
</dbReference>
<name>A0A2P6NJT8_9EUKA</name>
<dbReference type="Gene3D" id="1.20.1110.10">
    <property type="entry name" value="Calcium-transporting ATPase, transmembrane domain"/>
    <property type="match status" value="1"/>
</dbReference>
<dbReference type="SFLD" id="SFLDG00002">
    <property type="entry name" value="C1.7:_P-type_atpase_like"/>
    <property type="match status" value="1"/>
</dbReference>
<gene>
    <name evidence="18" type="ORF">PROFUN_08417</name>
</gene>
<dbReference type="FunFam" id="1.20.1110.10:FF:000039">
    <property type="entry name" value="Calcium-transporting ATPase"/>
    <property type="match status" value="1"/>
</dbReference>
<keyword evidence="2 15" id="KW-0813">Transport</keyword>
<dbReference type="NCBIfam" id="TIGR01517">
    <property type="entry name" value="ATPase-IIB_Ca"/>
    <property type="match status" value="1"/>
</dbReference>
<keyword evidence="9" id="KW-0460">Magnesium</keyword>
<evidence type="ECO:0000256" key="9">
    <source>
        <dbReference type="ARBA" id="ARBA00022842"/>
    </source>
</evidence>
<comment type="function">
    <text evidence="15">Catalyzes the hydrolysis of ATP coupled with the transport of calcium.</text>
</comment>
<dbReference type="InterPro" id="IPR023298">
    <property type="entry name" value="ATPase_P-typ_TM_dom_sf"/>
</dbReference>
<feature type="transmembrane region" description="Helical" evidence="15">
    <location>
        <begin position="907"/>
        <end position="927"/>
    </location>
</feature>
<evidence type="ECO:0000256" key="7">
    <source>
        <dbReference type="ARBA" id="ARBA00022837"/>
    </source>
</evidence>
<dbReference type="InterPro" id="IPR018303">
    <property type="entry name" value="ATPase_P-typ_P_site"/>
</dbReference>
<comment type="caution">
    <text evidence="15">Lacks conserved residue(s) required for the propagation of feature annotation.</text>
</comment>
<feature type="compositionally biased region" description="Basic and acidic residues" evidence="16">
    <location>
        <begin position="1124"/>
        <end position="1135"/>
    </location>
</feature>
<comment type="catalytic activity">
    <reaction evidence="14 15">
        <text>Ca(2+)(in) + ATP + H2O = Ca(2+)(out) + ADP + phosphate + H(+)</text>
        <dbReference type="Rhea" id="RHEA:18105"/>
        <dbReference type="ChEBI" id="CHEBI:15377"/>
        <dbReference type="ChEBI" id="CHEBI:15378"/>
        <dbReference type="ChEBI" id="CHEBI:29108"/>
        <dbReference type="ChEBI" id="CHEBI:30616"/>
        <dbReference type="ChEBI" id="CHEBI:43474"/>
        <dbReference type="ChEBI" id="CHEBI:456216"/>
        <dbReference type="EC" id="7.2.2.10"/>
    </reaction>
</comment>
<evidence type="ECO:0000313" key="18">
    <source>
        <dbReference type="EMBL" id="PRP84217.1"/>
    </source>
</evidence>
<dbReference type="GO" id="GO:0016887">
    <property type="term" value="F:ATP hydrolysis activity"/>
    <property type="evidence" value="ECO:0007669"/>
    <property type="project" value="InterPro"/>
</dbReference>
<dbReference type="InParanoid" id="A0A2P6NJT8"/>
<dbReference type="AlphaFoldDB" id="A0A2P6NJT8"/>
<dbReference type="PRINTS" id="PR00120">
    <property type="entry name" value="HATPASE"/>
</dbReference>
<feature type="domain" description="Cation-transporting P-type ATPase N-terminal" evidence="17">
    <location>
        <begin position="226"/>
        <end position="299"/>
    </location>
</feature>
<evidence type="ECO:0000256" key="13">
    <source>
        <dbReference type="ARBA" id="ARBA00023136"/>
    </source>
</evidence>
<evidence type="ECO:0000256" key="1">
    <source>
        <dbReference type="ARBA" id="ARBA00004127"/>
    </source>
</evidence>
<dbReference type="PROSITE" id="PS00154">
    <property type="entry name" value="ATPASE_E1_E2"/>
    <property type="match status" value="1"/>
</dbReference>
<dbReference type="InterPro" id="IPR008250">
    <property type="entry name" value="ATPase_P-typ_transduc_dom_A_sf"/>
</dbReference>
<evidence type="ECO:0000256" key="12">
    <source>
        <dbReference type="ARBA" id="ARBA00023065"/>
    </source>
</evidence>
<evidence type="ECO:0000256" key="4">
    <source>
        <dbReference type="ARBA" id="ARBA00022692"/>
    </source>
</evidence>